<keyword evidence="2" id="KW-1185">Reference proteome</keyword>
<dbReference type="AlphaFoldDB" id="A0A1J0KRQ4"/>
<dbReference type="Gene3D" id="3.90.550.20">
    <property type="match status" value="1"/>
</dbReference>
<sequence>MKRPRPNFTFNIETCAQVAERHRIEEDKALYESGKCLICNDNLSEANLNICTPCTLLGFEDHIVSTDHLGVRGSKLIHTIHIVSEMPEIRLKGFLQSLILSNFKGIIWTDLKNMKSLEYVLSSYKLSNKCEIKNIEILLNNFLDKNNSLTYLNYKTKKSILGFIQAELNSVFGKVAYAVDILRMIVLQQYGGFYIDSNVRILKREIQTVNHLGKEQRHSGIMYLGRGDVSHNAEEADATSYKLYEKLRTKPGSKKFYPHECSAIYANKGNIFFDFVLYNFFDVYIKNPIFSHESGIYNDSKYNSRTPSIINCMMVAQYLMEIKFNLRDYDFTLKTDEFIEAKEIKLKDYSFDAVNYIGVLPFSAFGYNWGKYYSHSHKTSHEFTGEDYKTW</sequence>
<dbReference type="InterPro" id="IPR007577">
    <property type="entry name" value="GlycoTrfase_DXD_sugar-bd_CS"/>
</dbReference>
<protein>
    <submittedName>
        <fullName evidence="1">Glycosyltransferase sugar-binding region containing DXD motif family protein</fullName>
    </submittedName>
</protein>
<dbReference type="Pfam" id="PF04488">
    <property type="entry name" value="Gly_transf_sug"/>
    <property type="match status" value="1"/>
</dbReference>
<dbReference type="OrthoDB" id="146908at2"/>
<evidence type="ECO:0000313" key="2">
    <source>
        <dbReference type="Proteomes" id="UP000182521"/>
    </source>
</evidence>
<dbReference type="Proteomes" id="UP000182521">
    <property type="component" value="Chromosome"/>
</dbReference>
<gene>
    <name evidence="1" type="ORF">KX01_723</name>
</gene>
<reference evidence="2" key="1">
    <citation type="submission" date="2014-10" db="EMBL/GenBank/DDBJ databases">
        <authorList>
            <person name="Kuske C.R."/>
            <person name="Challacombe J.F."/>
            <person name="Daligault H.E."/>
            <person name="Davenport K.W."/>
            <person name="Johnson S.L."/>
            <person name="Siddaramappa S."/>
            <person name="Petersen J.M."/>
        </authorList>
    </citation>
    <scope>NUCLEOTIDE SEQUENCE [LARGE SCALE GENOMIC DNA]</scope>
    <source>
        <strain evidence="2">CA97-1460</strain>
    </source>
</reference>
<dbReference type="RefSeq" id="WP_071663685.1">
    <property type="nucleotide sequence ID" value="NZ_CP009654.1"/>
</dbReference>
<evidence type="ECO:0000313" key="1">
    <source>
        <dbReference type="EMBL" id="APC96378.1"/>
    </source>
</evidence>
<dbReference type="InterPro" id="IPR029044">
    <property type="entry name" value="Nucleotide-diphossugar_trans"/>
</dbReference>
<dbReference type="SUPFAM" id="SSF53448">
    <property type="entry name" value="Nucleotide-diphospho-sugar transferases"/>
    <property type="match status" value="1"/>
</dbReference>
<proteinExistence type="predicted"/>
<name>A0A1J0KRQ4_9GAMM</name>
<dbReference type="EMBL" id="CP009654">
    <property type="protein sequence ID" value="APC96378.1"/>
    <property type="molecule type" value="Genomic_DNA"/>
</dbReference>
<dbReference type="KEGG" id="frc:KX01_723"/>
<dbReference type="GO" id="GO:0016740">
    <property type="term" value="F:transferase activity"/>
    <property type="evidence" value="ECO:0007669"/>
    <property type="project" value="UniProtKB-KW"/>
</dbReference>
<keyword evidence="1" id="KW-0808">Transferase</keyword>
<accession>A0A1J0KRQ4</accession>
<organism evidence="1 2">
    <name type="scientific">Francisella frigiditurris</name>
    <dbReference type="NCBI Taxonomy" id="1542390"/>
    <lineage>
        <taxon>Bacteria</taxon>
        <taxon>Pseudomonadati</taxon>
        <taxon>Pseudomonadota</taxon>
        <taxon>Gammaproteobacteria</taxon>
        <taxon>Thiotrichales</taxon>
        <taxon>Francisellaceae</taxon>
        <taxon>Francisella</taxon>
    </lineage>
</organism>